<evidence type="ECO:0000313" key="4">
    <source>
        <dbReference type="Proteomes" id="UP001161247"/>
    </source>
</evidence>
<organism evidence="3 4">
    <name type="scientific">Oldenlandia corymbosa var. corymbosa</name>
    <dbReference type="NCBI Taxonomy" id="529605"/>
    <lineage>
        <taxon>Eukaryota</taxon>
        <taxon>Viridiplantae</taxon>
        <taxon>Streptophyta</taxon>
        <taxon>Embryophyta</taxon>
        <taxon>Tracheophyta</taxon>
        <taxon>Spermatophyta</taxon>
        <taxon>Magnoliopsida</taxon>
        <taxon>eudicotyledons</taxon>
        <taxon>Gunneridae</taxon>
        <taxon>Pentapetalae</taxon>
        <taxon>asterids</taxon>
        <taxon>lamiids</taxon>
        <taxon>Gentianales</taxon>
        <taxon>Rubiaceae</taxon>
        <taxon>Rubioideae</taxon>
        <taxon>Spermacoceae</taxon>
        <taxon>Hedyotis-Oldenlandia complex</taxon>
        <taxon>Oldenlandia</taxon>
    </lineage>
</organism>
<evidence type="ECO:0000256" key="1">
    <source>
        <dbReference type="SAM" id="MobiDB-lite"/>
    </source>
</evidence>
<dbReference type="Proteomes" id="UP001161247">
    <property type="component" value="Chromosome 2"/>
</dbReference>
<dbReference type="Pfam" id="PF04195">
    <property type="entry name" value="Transposase_28"/>
    <property type="match status" value="1"/>
</dbReference>
<feature type="compositionally biased region" description="Basic residues" evidence="1">
    <location>
        <begin position="235"/>
        <end position="245"/>
    </location>
</feature>
<protein>
    <submittedName>
        <fullName evidence="3">OLC1v1032249C1</fullName>
    </submittedName>
</protein>
<dbReference type="EMBL" id="OX459119">
    <property type="protein sequence ID" value="CAI9096165.1"/>
    <property type="molecule type" value="Genomic_DNA"/>
</dbReference>
<feature type="domain" description="Transposase (putative) gypsy type" evidence="2">
    <location>
        <begin position="58"/>
        <end position="118"/>
    </location>
</feature>
<gene>
    <name evidence="3" type="ORF">OLC1_LOCUS6987</name>
</gene>
<name>A0AAV1CMF3_OLDCO</name>
<evidence type="ECO:0000259" key="2">
    <source>
        <dbReference type="Pfam" id="PF04195"/>
    </source>
</evidence>
<proteinExistence type="predicted"/>
<evidence type="ECO:0000313" key="3">
    <source>
        <dbReference type="EMBL" id="CAI9096165.1"/>
    </source>
</evidence>
<dbReference type="AlphaFoldDB" id="A0AAV1CMF3"/>
<accession>A0AAV1CMF3</accession>
<reference evidence="3" key="1">
    <citation type="submission" date="2023-03" db="EMBL/GenBank/DDBJ databases">
        <authorList>
            <person name="Julca I."/>
        </authorList>
    </citation>
    <scope>NUCLEOTIDE SEQUENCE</scope>
</reference>
<sequence>MASQTVSDFSSTIDSFEKAEAIVEKYDLPIDLEYRAPLGTERANTPPEGKITVYDRSMFLGLRFPIHPLFGRIVQYYKTPLARFTPNLVTVVLGFLRLCEIKKVAPRLLVWRYFFKVCVPSTKYKDWYNVKTNVSSKANRIMGLFDGSPSWKPNYLFVSAPEDFCMASDYREAHEMGGVADAWSKHDKASIERYRADIDALESVENILGYTEVQHYIPPVRVEKKKDDEGSSNKVTKKRKLRKLVKASDTGAKAKKKKTPTLEGVEKPVEEQVSIEGDALTVLPDDAGEEVRAEDDGQSNPEPEGTSAPPPDLYFVHHLHLLILEEDEVARFPFASGSKRKSGSADLHQYDLDFHASLSLEANIYEEIEKLKSENSQLRRREKIVISPWFLKQLDTLALVESQIKIRTERFIAAIDLLKKRTKEVEFYSKQAAVLQNILVDNEISLPILDDLDPEDEARERAAAEEYLLRIDDQDWEILDLKDKLGHCVHKLRSMGWSGLIKPSRFNPKKTDLRI</sequence>
<feature type="region of interest" description="Disordered" evidence="1">
    <location>
        <begin position="224"/>
        <end position="311"/>
    </location>
</feature>
<dbReference type="InterPro" id="IPR007321">
    <property type="entry name" value="Transposase_28"/>
</dbReference>
<keyword evidence="4" id="KW-1185">Reference proteome</keyword>